<dbReference type="Pfam" id="PF14169">
    <property type="entry name" value="YdjO"/>
    <property type="match status" value="1"/>
</dbReference>
<protein>
    <submittedName>
        <fullName evidence="1">Cold-inducible protein YdjO</fullName>
    </submittedName>
</protein>
<proteinExistence type="predicted"/>
<name>A0A1G4RGW0_9BACL</name>
<accession>A0A1G4RGW0</accession>
<keyword evidence="2" id="KW-1185">Reference proteome</keyword>
<gene>
    <name evidence="1" type="ORF">SAMN04487970_101574</name>
</gene>
<organism evidence="1 2">
    <name type="scientific">Paenibacillus tianmuensis</name>
    <dbReference type="NCBI Taxonomy" id="624147"/>
    <lineage>
        <taxon>Bacteria</taxon>
        <taxon>Bacillati</taxon>
        <taxon>Bacillota</taxon>
        <taxon>Bacilli</taxon>
        <taxon>Bacillales</taxon>
        <taxon>Paenibacillaceae</taxon>
        <taxon>Paenibacillus</taxon>
    </lineage>
</organism>
<dbReference type="STRING" id="624147.SAMN04487970_101574"/>
<evidence type="ECO:0000313" key="2">
    <source>
        <dbReference type="Proteomes" id="UP000198601"/>
    </source>
</evidence>
<evidence type="ECO:0000313" key="1">
    <source>
        <dbReference type="EMBL" id="SCW56006.1"/>
    </source>
</evidence>
<dbReference type="InterPro" id="IPR025916">
    <property type="entry name" value="YdjO"/>
</dbReference>
<reference evidence="2" key="1">
    <citation type="submission" date="2016-10" db="EMBL/GenBank/DDBJ databases">
        <authorList>
            <person name="Varghese N."/>
            <person name="Submissions S."/>
        </authorList>
    </citation>
    <scope>NUCLEOTIDE SEQUENCE [LARGE SCALE GENOMIC DNA]</scope>
    <source>
        <strain evidence="2">CGMCC 1.8946</strain>
    </source>
</reference>
<dbReference type="EMBL" id="FMTT01000015">
    <property type="protein sequence ID" value="SCW56006.1"/>
    <property type="molecule type" value="Genomic_DNA"/>
</dbReference>
<sequence length="77" mass="9003">MAMNYRKKMFEEIPKEETKIWSCTKEDCNGWMRDNFMFEHNPTCPLCQSPMVSDTKMLPVLVNSTLDQRPANAGQEE</sequence>
<dbReference type="Proteomes" id="UP000198601">
    <property type="component" value="Unassembled WGS sequence"/>
</dbReference>
<dbReference type="AlphaFoldDB" id="A0A1G4RGW0"/>